<dbReference type="SUPFAM" id="SSF53850">
    <property type="entry name" value="Periplasmic binding protein-like II"/>
    <property type="match status" value="1"/>
</dbReference>
<keyword evidence="1" id="KW-0732">Signal</keyword>
<dbReference type="Gene3D" id="3.40.190.10">
    <property type="entry name" value="Periplasmic binding protein-like II"/>
    <property type="match status" value="1"/>
</dbReference>
<dbReference type="PANTHER" id="PTHR43649">
    <property type="entry name" value="ARABINOSE-BINDING PROTEIN-RELATED"/>
    <property type="match status" value="1"/>
</dbReference>
<accession>A0A9E7R089</accession>
<feature type="region of interest" description="Disordered" evidence="2">
    <location>
        <begin position="35"/>
        <end position="80"/>
    </location>
</feature>
<keyword evidence="4" id="KW-1185">Reference proteome</keyword>
<protein>
    <submittedName>
        <fullName evidence="3">Extracellular solute-binding protein</fullName>
    </submittedName>
</protein>
<evidence type="ECO:0000256" key="1">
    <source>
        <dbReference type="ARBA" id="ARBA00022729"/>
    </source>
</evidence>
<dbReference type="AlphaFoldDB" id="A0A9E7R089"/>
<dbReference type="EMBL" id="CP104003">
    <property type="protein sequence ID" value="UWM53167.1"/>
    <property type="molecule type" value="Genomic_DNA"/>
</dbReference>
<reference evidence="3" key="1">
    <citation type="submission" date="2022-09" db="EMBL/GenBank/DDBJ databases">
        <title>Diverse halophilic archaea isolated from saline environments.</title>
        <authorList>
            <person name="Cui H.-L."/>
        </authorList>
    </citation>
    <scope>NUCLEOTIDE SEQUENCE</scope>
    <source>
        <strain evidence="3">ZS-35-S2</strain>
    </source>
</reference>
<dbReference type="GeneID" id="74943469"/>
<feature type="compositionally biased region" description="Gly residues" evidence="2">
    <location>
        <begin position="38"/>
        <end position="51"/>
    </location>
</feature>
<evidence type="ECO:0000313" key="3">
    <source>
        <dbReference type="EMBL" id="UWM53167.1"/>
    </source>
</evidence>
<dbReference type="PANTHER" id="PTHR43649:SF33">
    <property type="entry name" value="POLYGALACTURONAN_RHAMNOGALACTURONAN-BINDING PROTEIN YTCQ"/>
    <property type="match status" value="1"/>
</dbReference>
<dbReference type="InterPro" id="IPR050490">
    <property type="entry name" value="Bact_solute-bd_prot1"/>
</dbReference>
<dbReference type="RefSeq" id="WP_260592162.1">
    <property type="nucleotide sequence ID" value="NZ_CP104003.1"/>
</dbReference>
<proteinExistence type="predicted"/>
<dbReference type="KEGG" id="ssai:N0B31_13565"/>
<organism evidence="3 4">
    <name type="scientific">Salinirubellus salinus</name>
    <dbReference type="NCBI Taxonomy" id="1364945"/>
    <lineage>
        <taxon>Archaea</taxon>
        <taxon>Methanobacteriati</taxon>
        <taxon>Methanobacteriota</taxon>
        <taxon>Stenosarchaea group</taxon>
        <taxon>Halobacteria</taxon>
        <taxon>Halobacteriales</taxon>
        <taxon>Natronomonadaceae</taxon>
        <taxon>Salinirubellus</taxon>
    </lineage>
</organism>
<dbReference type="Proteomes" id="UP001057580">
    <property type="component" value="Chromosome"/>
</dbReference>
<name>A0A9E7R089_9EURY</name>
<gene>
    <name evidence="3" type="ORF">N0B31_13565</name>
</gene>
<evidence type="ECO:0000256" key="2">
    <source>
        <dbReference type="SAM" id="MobiDB-lite"/>
    </source>
</evidence>
<evidence type="ECO:0000313" key="4">
    <source>
        <dbReference type="Proteomes" id="UP001057580"/>
    </source>
</evidence>
<sequence>MVDNQQDVVPDDIDDEWSLSRRRALATAAALGVSGLAGCTGGNDDGGGGGDNDGDGGGDDGGGGGDDGDGDGGDTEAPGGEFLFLTDYNNEAWQAKWEDNLVPAFEDQSNYEVRMEYSGFSGSQENRLANLVQSGDPPALQSSTFEQVGDLWASGQLSNVGDVVAAAEETSGELIGRPYHEGEDYWEFPHGAYVGTFMYRTDVYDELGLEVPTSFQGVLENARIIDESDLDIRGYGLAGSKVGKAHDEFQTYLANMGVSELRFVNPDAENLAEAEVEVWFPEEEIVTLLEFQKELSQYSPDPTGIGWGSSIRNYIGGQFAQQYHLNSWPAGAAAGAGVDAIAENTAVAPMPLWEEGGITKEDSMLSNPTMDGHHLFEEATAREGGRRFLEFLYADDQERGARMYETEPTRFLPAYGDIITSETFESYQLFQDYPNLLENLQQVSNEILPEYYGNSDMPGVLANSPIGVYYYRFFHQAEMVNQVVTDTATPQEAYEFGLNRAEEIVAEARDQMR</sequence>